<comment type="caution">
    <text evidence="6">The sequence shown here is derived from an EMBL/GenBank/DDBJ whole genome shotgun (WGS) entry which is preliminary data.</text>
</comment>
<dbReference type="InterPro" id="IPR001270">
    <property type="entry name" value="ClpA/B"/>
</dbReference>
<feature type="domain" description="Clp ATPase C-terminal" evidence="5">
    <location>
        <begin position="543"/>
        <end position="623"/>
    </location>
</feature>
<sequence>PGHIRQLAFQDFLKRHLVDEKNRQKVIEWFQIYYQNSQRKPWWSKEQLMNQPPLGRGLTAGFTNTLDRFSTELTLQQPHHKHLIGRKTEIETIQRILSKSSQANVLLNGEVGVGKQAIIEALAKSIYEGSCPDQLAYKRMLAVDMEAILALESDFVKRQDILSNLFREAENAGNIILVIYNFDKYIASGEDHVDLTQVFERYALSESLHLMATTTPYMYQKYVFPNTKVSELFDKVDIPEMGKDSVLRILLDIAPDFEKRYQLFILYDALEETIRVADRYLTHLPFPEKAIELLDEACVYVKSQKEHGAVDGHVIHTVLQQKTHAPIELTDSLKTKLLTLEDRLHKRVLFQDHALQMLSAALRKSFIDLGNRKKPLASFLFLGPTGVGKTETAKAVTEAFFDREEKMIRFDMSNYQSQADIPTLIGSSTTHEPGQLTEAIRNEQYGTLLLDELEKAHHDLINIFLTVLDEGYFTDGFGKWVDCTNLIIIATSNAGADFIYSSVQQGVSVDTLQKTLIDHLISTGKFAPEFLNRFDGVVVYSPLYKEAIIQIALKVVREIIESTQQKYGMTVQVSDTFLHRIVDQGYDPRFGARDLRRLIQESIEDIISKEVLAGTAKGKTLSF</sequence>
<dbReference type="CDD" id="cd19499">
    <property type="entry name" value="RecA-like_ClpB_Hsp104-like"/>
    <property type="match status" value="1"/>
</dbReference>
<dbReference type="PANTHER" id="PTHR11638">
    <property type="entry name" value="ATP-DEPENDENT CLP PROTEASE"/>
    <property type="match status" value="1"/>
</dbReference>
<dbReference type="EMBL" id="MGAS01000027">
    <property type="protein sequence ID" value="OGK51474.1"/>
    <property type="molecule type" value="Genomic_DNA"/>
</dbReference>
<feature type="domain" description="AAA+ ATPase" evidence="4">
    <location>
        <begin position="101"/>
        <end position="242"/>
    </location>
</feature>
<keyword evidence="3" id="KW-0143">Chaperone</keyword>
<feature type="domain" description="AAA+ ATPase" evidence="4">
    <location>
        <begin position="375"/>
        <end position="511"/>
    </location>
</feature>
<dbReference type="InterPro" id="IPR027417">
    <property type="entry name" value="P-loop_NTPase"/>
</dbReference>
<dbReference type="GO" id="GO:0005737">
    <property type="term" value="C:cytoplasm"/>
    <property type="evidence" value="ECO:0007669"/>
    <property type="project" value="TreeGrafter"/>
</dbReference>
<name>A0A1F7J786_9BACT</name>
<keyword evidence="2" id="KW-0067">ATP-binding</keyword>
<evidence type="ECO:0000259" key="4">
    <source>
        <dbReference type="SMART" id="SM00382"/>
    </source>
</evidence>
<dbReference type="InterPro" id="IPR041546">
    <property type="entry name" value="ClpA/ClpB_AAA_lid"/>
</dbReference>
<proteinExistence type="predicted"/>
<dbReference type="Gene3D" id="1.10.8.60">
    <property type="match status" value="2"/>
</dbReference>
<dbReference type="Gene3D" id="3.40.50.300">
    <property type="entry name" value="P-loop containing nucleotide triphosphate hydrolases"/>
    <property type="match status" value="2"/>
</dbReference>
<evidence type="ECO:0008006" key="8">
    <source>
        <dbReference type="Google" id="ProtNLM"/>
    </source>
</evidence>
<dbReference type="SMART" id="SM00382">
    <property type="entry name" value="AAA"/>
    <property type="match status" value="2"/>
</dbReference>
<dbReference type="InterPro" id="IPR050130">
    <property type="entry name" value="ClpA_ClpB"/>
</dbReference>
<evidence type="ECO:0000256" key="1">
    <source>
        <dbReference type="ARBA" id="ARBA00022741"/>
    </source>
</evidence>
<dbReference type="PRINTS" id="PR00300">
    <property type="entry name" value="CLPPROTEASEA"/>
</dbReference>
<evidence type="ECO:0000256" key="3">
    <source>
        <dbReference type="ARBA" id="ARBA00023186"/>
    </source>
</evidence>
<evidence type="ECO:0000259" key="5">
    <source>
        <dbReference type="SMART" id="SM01086"/>
    </source>
</evidence>
<dbReference type="Pfam" id="PF07724">
    <property type="entry name" value="AAA_2"/>
    <property type="match status" value="1"/>
</dbReference>
<keyword evidence="1" id="KW-0547">Nucleotide-binding</keyword>
<dbReference type="Pfam" id="PF17871">
    <property type="entry name" value="AAA_lid_9"/>
    <property type="match status" value="1"/>
</dbReference>
<evidence type="ECO:0000256" key="2">
    <source>
        <dbReference type="ARBA" id="ARBA00022840"/>
    </source>
</evidence>
<dbReference type="AlphaFoldDB" id="A0A1F7J786"/>
<feature type="non-terminal residue" evidence="6">
    <location>
        <position position="1"/>
    </location>
</feature>
<organism evidence="6 7">
    <name type="scientific">Candidatus Roizmanbacteria bacterium RIFCSPLOWO2_01_FULL_42_14</name>
    <dbReference type="NCBI Taxonomy" id="1802068"/>
    <lineage>
        <taxon>Bacteria</taxon>
        <taxon>Candidatus Roizmaniibacteriota</taxon>
    </lineage>
</organism>
<dbReference type="InterPro" id="IPR003593">
    <property type="entry name" value="AAA+_ATPase"/>
</dbReference>
<accession>A0A1F7J786</accession>
<reference evidence="6 7" key="1">
    <citation type="journal article" date="2016" name="Nat. Commun.">
        <title>Thousands of microbial genomes shed light on interconnected biogeochemical processes in an aquifer system.</title>
        <authorList>
            <person name="Anantharaman K."/>
            <person name="Brown C.T."/>
            <person name="Hug L.A."/>
            <person name="Sharon I."/>
            <person name="Castelle C.J."/>
            <person name="Probst A.J."/>
            <person name="Thomas B.C."/>
            <person name="Singh A."/>
            <person name="Wilkins M.J."/>
            <person name="Karaoz U."/>
            <person name="Brodie E.L."/>
            <person name="Williams K.H."/>
            <person name="Hubbard S.S."/>
            <person name="Banfield J.F."/>
        </authorList>
    </citation>
    <scope>NUCLEOTIDE SEQUENCE [LARGE SCALE GENOMIC DNA]</scope>
</reference>
<dbReference type="SMART" id="SM01086">
    <property type="entry name" value="ClpB_D2-small"/>
    <property type="match status" value="1"/>
</dbReference>
<protein>
    <recommendedName>
        <fullName evidence="8">AAA+ ATPase domain-containing protein</fullName>
    </recommendedName>
</protein>
<dbReference type="CDD" id="cd00009">
    <property type="entry name" value="AAA"/>
    <property type="match status" value="1"/>
</dbReference>
<dbReference type="SUPFAM" id="SSF52540">
    <property type="entry name" value="P-loop containing nucleoside triphosphate hydrolases"/>
    <property type="match status" value="2"/>
</dbReference>
<dbReference type="PANTHER" id="PTHR11638:SF175">
    <property type="entry name" value="ATP-DEPENDENT CLP PROTEASE, ATP-BINDING SUBUNIT CLPC"/>
    <property type="match status" value="1"/>
</dbReference>
<dbReference type="GO" id="GO:0005524">
    <property type="term" value="F:ATP binding"/>
    <property type="evidence" value="ECO:0007669"/>
    <property type="project" value="UniProtKB-KW"/>
</dbReference>
<dbReference type="GO" id="GO:0034605">
    <property type="term" value="P:cellular response to heat"/>
    <property type="evidence" value="ECO:0007669"/>
    <property type="project" value="TreeGrafter"/>
</dbReference>
<dbReference type="Proteomes" id="UP000178914">
    <property type="component" value="Unassembled WGS sequence"/>
</dbReference>
<evidence type="ECO:0000313" key="6">
    <source>
        <dbReference type="EMBL" id="OGK51474.1"/>
    </source>
</evidence>
<dbReference type="STRING" id="1802068.A3B02_01135"/>
<dbReference type="InterPro" id="IPR019489">
    <property type="entry name" value="Clp_ATPase_C"/>
</dbReference>
<gene>
    <name evidence="6" type="ORF">A3B02_01135</name>
</gene>
<dbReference type="InterPro" id="IPR003959">
    <property type="entry name" value="ATPase_AAA_core"/>
</dbReference>
<evidence type="ECO:0000313" key="7">
    <source>
        <dbReference type="Proteomes" id="UP000178914"/>
    </source>
</evidence>
<dbReference type="Pfam" id="PF10431">
    <property type="entry name" value="ClpB_D2-small"/>
    <property type="match status" value="1"/>
</dbReference>
<dbReference type="GO" id="GO:0016887">
    <property type="term" value="F:ATP hydrolysis activity"/>
    <property type="evidence" value="ECO:0007669"/>
    <property type="project" value="InterPro"/>
</dbReference>